<feature type="domain" description="Reverse transcriptase" evidence="1">
    <location>
        <begin position="1"/>
        <end position="107"/>
    </location>
</feature>
<organism evidence="2 3">
    <name type="scientific">Paspalum notatum var. saurae</name>
    <dbReference type="NCBI Taxonomy" id="547442"/>
    <lineage>
        <taxon>Eukaryota</taxon>
        <taxon>Viridiplantae</taxon>
        <taxon>Streptophyta</taxon>
        <taxon>Embryophyta</taxon>
        <taxon>Tracheophyta</taxon>
        <taxon>Spermatophyta</taxon>
        <taxon>Magnoliopsida</taxon>
        <taxon>Liliopsida</taxon>
        <taxon>Poales</taxon>
        <taxon>Poaceae</taxon>
        <taxon>PACMAD clade</taxon>
        <taxon>Panicoideae</taxon>
        <taxon>Andropogonodae</taxon>
        <taxon>Paspaleae</taxon>
        <taxon>Paspalinae</taxon>
        <taxon>Paspalum</taxon>
    </lineage>
</organism>
<evidence type="ECO:0000313" key="3">
    <source>
        <dbReference type="Proteomes" id="UP001341281"/>
    </source>
</evidence>
<name>A0AAQ3SSM2_PASNO</name>
<gene>
    <name evidence="2" type="ORF">U9M48_009489</name>
</gene>
<dbReference type="EMBL" id="CP144746">
    <property type="protein sequence ID" value="WVZ59334.1"/>
    <property type="molecule type" value="Genomic_DNA"/>
</dbReference>
<dbReference type="InterPro" id="IPR000477">
    <property type="entry name" value="RT_dom"/>
</dbReference>
<protein>
    <recommendedName>
        <fullName evidence="1">Reverse transcriptase domain-containing protein</fullName>
    </recommendedName>
</protein>
<proteinExistence type="predicted"/>
<dbReference type="PANTHER" id="PTHR33116:SF87">
    <property type="entry name" value="OS01G0158850 PROTEIN"/>
    <property type="match status" value="1"/>
</dbReference>
<sequence length="244" mass="28162">MGDMLKVLITRANLDGQLEGVVPHLVEGGLSILQYADDTIFFMNHDIDARNMKLILYAFEQASGLKINFHKSELYCFGEAQEYVDQSKKIFGCNASSFPINYLGILIHFKKLRNCDWKKVEERFEKRLSSWQGKHLSVGGRLVLINSVLSSLPMYMMSFFSLPKKLDYFRSRFYWQGDEQKKKYRLAKWTILCLPKDQGGLASGCTNYSPLMAFGNRFFETNTWVQNRWFKLIGSLGTPTSELV</sequence>
<evidence type="ECO:0000313" key="2">
    <source>
        <dbReference type="EMBL" id="WVZ59334.1"/>
    </source>
</evidence>
<dbReference type="PROSITE" id="PS50878">
    <property type="entry name" value="RT_POL"/>
    <property type="match status" value="1"/>
</dbReference>
<evidence type="ECO:0000259" key="1">
    <source>
        <dbReference type="PROSITE" id="PS50878"/>
    </source>
</evidence>
<keyword evidence="3" id="KW-1185">Reference proteome</keyword>
<accession>A0AAQ3SSM2</accession>
<dbReference type="PANTHER" id="PTHR33116">
    <property type="entry name" value="REVERSE TRANSCRIPTASE ZINC-BINDING DOMAIN-CONTAINING PROTEIN-RELATED-RELATED"/>
    <property type="match status" value="1"/>
</dbReference>
<dbReference type="Proteomes" id="UP001341281">
    <property type="component" value="Chromosome 02"/>
</dbReference>
<dbReference type="AlphaFoldDB" id="A0AAQ3SSM2"/>
<reference evidence="2 3" key="1">
    <citation type="submission" date="2024-02" db="EMBL/GenBank/DDBJ databases">
        <title>High-quality chromosome-scale genome assembly of Pensacola bahiagrass (Paspalum notatum Flugge var. saurae).</title>
        <authorList>
            <person name="Vega J.M."/>
            <person name="Podio M."/>
            <person name="Orjuela J."/>
            <person name="Siena L.A."/>
            <person name="Pessino S.C."/>
            <person name="Combes M.C."/>
            <person name="Mariac C."/>
            <person name="Albertini E."/>
            <person name="Pupilli F."/>
            <person name="Ortiz J.P.A."/>
            <person name="Leblanc O."/>
        </authorList>
    </citation>
    <scope>NUCLEOTIDE SEQUENCE [LARGE SCALE GENOMIC DNA]</scope>
    <source>
        <strain evidence="2">R1</strain>
        <tissue evidence="2">Leaf</tissue>
    </source>
</reference>